<proteinExistence type="predicted"/>
<dbReference type="AlphaFoldDB" id="A0A841BKR4"/>
<keyword evidence="2" id="KW-0238">DNA-binding</keyword>
<reference evidence="5 6" key="1">
    <citation type="submission" date="2020-08" db="EMBL/GenBank/DDBJ databases">
        <title>Sequencing the genomes of 1000 actinobacteria strains.</title>
        <authorList>
            <person name="Klenk H.-P."/>
        </authorList>
    </citation>
    <scope>NUCLEOTIDE SEQUENCE [LARGE SCALE GENOMIC DNA]</scope>
    <source>
        <strain evidence="5 6">DSM 45362</strain>
    </source>
</reference>
<evidence type="ECO:0000313" key="5">
    <source>
        <dbReference type="EMBL" id="MBB5867826.1"/>
    </source>
</evidence>
<evidence type="ECO:0000313" key="6">
    <source>
        <dbReference type="Proteomes" id="UP000587527"/>
    </source>
</evidence>
<dbReference type="GO" id="GO:0000976">
    <property type="term" value="F:transcription cis-regulatory region binding"/>
    <property type="evidence" value="ECO:0007669"/>
    <property type="project" value="TreeGrafter"/>
</dbReference>
<accession>A0A841BKR4</accession>
<sequence>MATSNIKEVAQRAGVSIGTVSNVLNHPAMVAATTRQRVLAAIAELGYVRNDSARQLRAGRSKTIAVVALDLANPFFTDVLRGAETAGEDRGVNIMIFNSGEDAARERRHLDVLEEQRVLGVLITPVDNSVDARLDQLIERGIPVVLVDRGSGRHNRCSVAVDDVLGGQLAGAHLVEQGHRRIAFIGGPFSLPQVTDRHTGLVSALVGGEELQVVPTSNLTVAAGRRAGKEIADLPVETRPTAVFCANDLLALGVLQEMTMRGVQVPHDVAIVGYDDIDFAAAAAVPLSSVRQPREQLGRAATQLLLEEANEPQLHEHRHVVFRPELIVRESSAPTTRKRARATPVPRKG</sequence>
<dbReference type="SUPFAM" id="SSF47413">
    <property type="entry name" value="lambda repressor-like DNA-binding domains"/>
    <property type="match status" value="1"/>
</dbReference>
<dbReference type="GO" id="GO:0003700">
    <property type="term" value="F:DNA-binding transcription factor activity"/>
    <property type="evidence" value="ECO:0007669"/>
    <property type="project" value="TreeGrafter"/>
</dbReference>
<keyword evidence="1" id="KW-0805">Transcription regulation</keyword>
<comment type="caution">
    <text evidence="5">The sequence shown here is derived from an EMBL/GenBank/DDBJ whole genome shotgun (WGS) entry which is preliminary data.</text>
</comment>
<evidence type="ECO:0000256" key="1">
    <source>
        <dbReference type="ARBA" id="ARBA00023015"/>
    </source>
</evidence>
<protein>
    <submittedName>
        <fullName evidence="5">LacI family transcriptional regulator</fullName>
    </submittedName>
</protein>
<dbReference type="PANTHER" id="PTHR30146">
    <property type="entry name" value="LACI-RELATED TRANSCRIPTIONAL REPRESSOR"/>
    <property type="match status" value="1"/>
</dbReference>
<dbReference type="PANTHER" id="PTHR30146:SF109">
    <property type="entry name" value="HTH-TYPE TRANSCRIPTIONAL REGULATOR GALS"/>
    <property type="match status" value="1"/>
</dbReference>
<gene>
    <name evidence="5" type="ORF">F4553_001205</name>
</gene>
<dbReference type="SMART" id="SM00354">
    <property type="entry name" value="HTH_LACI"/>
    <property type="match status" value="1"/>
</dbReference>
<dbReference type="Gene3D" id="1.10.260.40">
    <property type="entry name" value="lambda repressor-like DNA-binding domains"/>
    <property type="match status" value="1"/>
</dbReference>
<evidence type="ECO:0000256" key="2">
    <source>
        <dbReference type="ARBA" id="ARBA00023125"/>
    </source>
</evidence>
<keyword evidence="3" id="KW-0804">Transcription</keyword>
<dbReference type="Pfam" id="PF13377">
    <property type="entry name" value="Peripla_BP_3"/>
    <property type="match status" value="1"/>
</dbReference>
<dbReference type="Proteomes" id="UP000587527">
    <property type="component" value="Unassembled WGS sequence"/>
</dbReference>
<dbReference type="CDD" id="cd01392">
    <property type="entry name" value="HTH_LacI"/>
    <property type="match status" value="1"/>
</dbReference>
<keyword evidence="6" id="KW-1185">Reference proteome</keyword>
<dbReference type="InterPro" id="IPR028082">
    <property type="entry name" value="Peripla_BP_I"/>
</dbReference>
<evidence type="ECO:0000259" key="4">
    <source>
        <dbReference type="PROSITE" id="PS50932"/>
    </source>
</evidence>
<dbReference type="InterPro" id="IPR000843">
    <property type="entry name" value="HTH_LacI"/>
</dbReference>
<dbReference type="InterPro" id="IPR046335">
    <property type="entry name" value="LacI/GalR-like_sensor"/>
</dbReference>
<name>A0A841BKR4_9ACTN</name>
<dbReference type="PROSITE" id="PS00356">
    <property type="entry name" value="HTH_LACI_1"/>
    <property type="match status" value="1"/>
</dbReference>
<dbReference type="EMBL" id="JACHMN010000001">
    <property type="protein sequence ID" value="MBB5867826.1"/>
    <property type="molecule type" value="Genomic_DNA"/>
</dbReference>
<dbReference type="SUPFAM" id="SSF53822">
    <property type="entry name" value="Periplasmic binding protein-like I"/>
    <property type="match status" value="1"/>
</dbReference>
<feature type="domain" description="HTH lacI-type" evidence="4">
    <location>
        <begin position="4"/>
        <end position="58"/>
    </location>
</feature>
<dbReference type="Gene3D" id="3.40.50.2300">
    <property type="match status" value="2"/>
</dbReference>
<dbReference type="PROSITE" id="PS50932">
    <property type="entry name" value="HTH_LACI_2"/>
    <property type="match status" value="1"/>
</dbReference>
<dbReference type="RefSeq" id="WP_184833028.1">
    <property type="nucleotide sequence ID" value="NZ_JACHMN010000001.1"/>
</dbReference>
<evidence type="ECO:0000256" key="3">
    <source>
        <dbReference type="ARBA" id="ARBA00023163"/>
    </source>
</evidence>
<organism evidence="5 6">
    <name type="scientific">Allocatelliglobosispora scoriae</name>
    <dbReference type="NCBI Taxonomy" id="643052"/>
    <lineage>
        <taxon>Bacteria</taxon>
        <taxon>Bacillati</taxon>
        <taxon>Actinomycetota</taxon>
        <taxon>Actinomycetes</taxon>
        <taxon>Micromonosporales</taxon>
        <taxon>Micromonosporaceae</taxon>
        <taxon>Allocatelliglobosispora</taxon>
    </lineage>
</organism>
<dbReference type="Pfam" id="PF00356">
    <property type="entry name" value="LacI"/>
    <property type="match status" value="1"/>
</dbReference>
<dbReference type="CDD" id="cd06293">
    <property type="entry name" value="PBP1_LacI-like"/>
    <property type="match status" value="1"/>
</dbReference>
<dbReference type="InterPro" id="IPR010982">
    <property type="entry name" value="Lambda_DNA-bd_dom_sf"/>
</dbReference>